<reference evidence="2 3" key="1">
    <citation type="submission" date="2019-02" db="EMBL/GenBank/DDBJ databases">
        <title>Deep-cultivation of Planctomycetes and their phenomic and genomic characterization uncovers novel biology.</title>
        <authorList>
            <person name="Wiegand S."/>
            <person name="Jogler M."/>
            <person name="Boedeker C."/>
            <person name="Pinto D."/>
            <person name="Vollmers J."/>
            <person name="Rivas-Marin E."/>
            <person name="Kohn T."/>
            <person name="Peeters S.H."/>
            <person name="Heuer A."/>
            <person name="Rast P."/>
            <person name="Oberbeckmann S."/>
            <person name="Bunk B."/>
            <person name="Jeske O."/>
            <person name="Meyerdierks A."/>
            <person name="Storesund J.E."/>
            <person name="Kallscheuer N."/>
            <person name="Luecker S."/>
            <person name="Lage O.M."/>
            <person name="Pohl T."/>
            <person name="Merkel B.J."/>
            <person name="Hornburger P."/>
            <person name="Mueller R.-W."/>
            <person name="Bruemmer F."/>
            <person name="Labrenz M."/>
            <person name="Spormann A.M."/>
            <person name="Op Den Camp H."/>
            <person name="Overmann J."/>
            <person name="Amann R."/>
            <person name="Jetten M.S.M."/>
            <person name="Mascher T."/>
            <person name="Medema M.H."/>
            <person name="Devos D.P."/>
            <person name="Kaster A.-K."/>
            <person name="Ovreas L."/>
            <person name="Rohde M."/>
            <person name="Galperin M.Y."/>
            <person name="Jogler C."/>
        </authorList>
    </citation>
    <scope>NUCLEOTIDE SEQUENCE [LARGE SCALE GENOMIC DNA]</scope>
    <source>
        <strain evidence="2 3">V7</strain>
    </source>
</reference>
<dbReference type="EMBL" id="SJPZ01000004">
    <property type="protein sequence ID" value="TWU59711.1"/>
    <property type="molecule type" value="Genomic_DNA"/>
</dbReference>
<evidence type="ECO:0000256" key="1">
    <source>
        <dbReference type="SAM" id="MobiDB-lite"/>
    </source>
</evidence>
<evidence type="ECO:0000313" key="3">
    <source>
        <dbReference type="Proteomes" id="UP000316476"/>
    </source>
</evidence>
<protein>
    <submittedName>
        <fullName evidence="2">Uncharacterized protein</fullName>
    </submittedName>
</protein>
<dbReference type="RefSeq" id="WP_146416500.1">
    <property type="nucleotide sequence ID" value="NZ_SJPZ01000004.1"/>
</dbReference>
<proteinExistence type="predicted"/>
<comment type="caution">
    <text evidence="2">The sequence shown here is derived from an EMBL/GenBank/DDBJ whole genome shotgun (WGS) entry which is preliminary data.</text>
</comment>
<gene>
    <name evidence="2" type="ORF">V7x_54850</name>
</gene>
<feature type="region of interest" description="Disordered" evidence="1">
    <location>
        <begin position="68"/>
        <end position="102"/>
    </location>
</feature>
<organism evidence="2 3">
    <name type="scientific">Crateriforma conspicua</name>
    <dbReference type="NCBI Taxonomy" id="2527996"/>
    <lineage>
        <taxon>Bacteria</taxon>
        <taxon>Pseudomonadati</taxon>
        <taxon>Planctomycetota</taxon>
        <taxon>Planctomycetia</taxon>
        <taxon>Planctomycetales</taxon>
        <taxon>Planctomycetaceae</taxon>
        <taxon>Crateriforma</taxon>
    </lineage>
</organism>
<accession>A0A5C6FI66</accession>
<dbReference type="Proteomes" id="UP000316476">
    <property type="component" value="Unassembled WGS sequence"/>
</dbReference>
<dbReference type="AlphaFoldDB" id="A0A5C6FI66"/>
<evidence type="ECO:0000313" key="2">
    <source>
        <dbReference type="EMBL" id="TWU59711.1"/>
    </source>
</evidence>
<sequence length="158" mass="17756">MSQSRDLRTLRRMFPRMTSDRLVKAIERGQTIKAIAADEQKRLIAENDQLSETIAELEKRIETLTAERQQIDADEAERTAPAARAKARGNNPIAFASGNRPNLVDTHSLRGQWKALVADLVSQGMTRSKAVSQANRAYPELREHAIAEANSRRSRRHG</sequence>
<name>A0A5C6FI66_9PLAN</name>